<reference evidence="11" key="1">
    <citation type="journal article" date="2018" name="Environ. Microbiol.">
        <title>Sporulation capability and amylosome conservation among diverse human colonic and rumen isolates of the keystone starch-degrader Ruminococcus bromii.</title>
        <authorList>
            <person name="Mukhopadhya I."/>
            <person name="Morais S."/>
            <person name="Laverde-Gomez J."/>
            <person name="Sheridan P.O."/>
            <person name="Walker A.W."/>
            <person name="Kelly W."/>
            <person name="Klieve A.V."/>
            <person name="Ouwerkerk D."/>
            <person name="Duncan S.H."/>
            <person name="Louis P."/>
            <person name="Koropatkin N."/>
            <person name="Cockburn D."/>
            <person name="Kibler R."/>
            <person name="Cooper P.J."/>
            <person name="Sandoval C."/>
            <person name="Crost E."/>
            <person name="Juge N."/>
            <person name="Bayer E.A."/>
            <person name="Flint H.J."/>
        </authorList>
    </citation>
    <scope>NUCLEOTIDE SEQUENCE [LARGE SCALE GENOMIC DNA]</scope>
    <source>
        <strain evidence="11">ATCC 27255</strain>
    </source>
</reference>
<dbReference type="Gene3D" id="3.90.320.10">
    <property type="match status" value="1"/>
</dbReference>
<keyword evidence="2" id="KW-0547">Nucleotide-binding</keyword>
<accession>A0A2N0UMI1</accession>
<dbReference type="Gene3D" id="3.40.50.300">
    <property type="entry name" value="P-loop containing nucleotide triphosphate hydrolases"/>
    <property type="match status" value="4"/>
</dbReference>
<keyword evidence="8" id="KW-0238">DNA-binding</keyword>
<dbReference type="EMBL" id="NNSR01000063">
    <property type="protein sequence ID" value="PKD28196.1"/>
    <property type="molecule type" value="Genomic_DNA"/>
</dbReference>
<dbReference type="InterPro" id="IPR027417">
    <property type="entry name" value="P-loop_NTPase"/>
</dbReference>
<evidence type="ECO:0000256" key="6">
    <source>
        <dbReference type="ARBA" id="ARBA00022839"/>
    </source>
</evidence>
<dbReference type="InterPro" id="IPR038726">
    <property type="entry name" value="PDDEXK_AddAB-type"/>
</dbReference>
<dbReference type="GO" id="GO:0003677">
    <property type="term" value="F:DNA binding"/>
    <property type="evidence" value="ECO:0007669"/>
    <property type="project" value="UniProtKB-KW"/>
</dbReference>
<dbReference type="InterPro" id="IPR011604">
    <property type="entry name" value="PDDEXK-like_dom_sf"/>
</dbReference>
<evidence type="ECO:0000256" key="5">
    <source>
        <dbReference type="ARBA" id="ARBA00022806"/>
    </source>
</evidence>
<feature type="domain" description="UvrD-like helicase C-terminal" evidence="10">
    <location>
        <begin position="266"/>
        <end position="520"/>
    </location>
</feature>
<dbReference type="InterPro" id="IPR049035">
    <property type="entry name" value="ADDB_N"/>
</dbReference>
<sequence length="1112" mass="125957">MLRFILGKSGSGKSTETLKIAGELADSNLPVMLIVPDQSTFECEKTLLDVFGAKKAEKVLVFGFSRLCKYVFELTGNSADNVIDEGTRAVVMSLALEELTEKLRLLSSKGSKSLVDVMLQTVSDLKKSSVTSDELRSVSRLVCDETLKTKLNETALISDTFDALVSQSYIDPMDDLTRLDDILQKNNILRNYTIIFDGFSGFTMQQLKVVRSLIRDCTATYFTLTLDPLTDGSEEVFATSQQTYKILKEYAKRDGVDIKAPIKLTDLHRFKNNELTLLEQNIFRTHLEPLEISPENICVYNAVDMYDECEYVARKIKGLVIEKGYLYSDISVICHDIDPYKGILSEILEKYEIPYFSDEHADIDVKPVIRLVNSIFRCIVFDFEREDVLALLKSGLTEFSVEEISLFENYLFVWNVSGSAFKNKFVQNPKGYSDRFSDYDREVLVKVENLRESVIEPLLLFKENAKDKNGLEISKLFYALLEELKVPDALRRMYADFESSDDKAVGAEQIRIWNMLMSVLDKTAAVIGTKAMTVKRYYELLSLQISAMQLSDIPRTVDCVTVTTAQRVRISKQKASFLIGCVDGIFPAIPHTAGIFSPFELKMLAMNKVEIGDDFAALNNLETFMAYSCMTSASEYLSVSFYLTDISGASYQPSEIVLQCKKVFKNIVAYDRFDFDAKKESMYALRPAFDAVAEMLGRGEKVPESLLEVFSKITEYSAKMDSLKNARDKVPFKINESQNAERLFGGNLSISASQLEKFNLCRFSYFCNYGLNVRERLKAEINPMQYGTIVHYILERFFREYSKEQYSVMDKDELSKIFSTYISEYAAAHFGEVQTKQNSFMYRIKLILENVLRLVKHTIDELTQSEFFVTDCELKIGEDVPSYTVVLPDGHKIAVCGSVDRVDIMQKNGTTYLRVIDYKTGSKEFKLSDVLYGINLQMLLYLHSIEVSGSDRYGDIIPAGILYMPATVPYISSDSLKSIDKLPDELNKKLKMNGLLLKDTEIIHGMDKTDAATYIPVKIKAGEPVSSTSLATLEEFGKIFQKVDMLIAEMGKNIYNGNIEARPLKGGHDSCEYCPYDSVCAYRRSNPINCFSVDNKTVIEEITNEINGKEEE</sequence>
<dbReference type="InterPro" id="IPR014017">
    <property type="entry name" value="DNA_helicase_UvrD-like_C"/>
</dbReference>
<dbReference type="GO" id="GO:0006310">
    <property type="term" value="P:DNA recombination"/>
    <property type="evidence" value="ECO:0007669"/>
    <property type="project" value="TreeGrafter"/>
</dbReference>
<keyword evidence="7" id="KW-0067">ATP-binding</keyword>
<dbReference type="GO" id="GO:0005524">
    <property type="term" value="F:ATP binding"/>
    <property type="evidence" value="ECO:0007669"/>
    <property type="project" value="UniProtKB-KW"/>
</dbReference>
<evidence type="ECO:0000256" key="1">
    <source>
        <dbReference type="ARBA" id="ARBA00022722"/>
    </source>
</evidence>
<evidence type="ECO:0000313" key="12">
    <source>
        <dbReference type="Proteomes" id="UP000233425"/>
    </source>
</evidence>
<evidence type="ECO:0000256" key="2">
    <source>
        <dbReference type="ARBA" id="ARBA00022741"/>
    </source>
</evidence>
<dbReference type="PANTHER" id="PTHR30591">
    <property type="entry name" value="RECBCD ENZYME SUBUNIT RECC"/>
    <property type="match status" value="1"/>
</dbReference>
<name>A0A2N0UMI1_9FIRM</name>
<keyword evidence="9" id="KW-0234">DNA repair</keyword>
<dbReference type="Pfam" id="PF12705">
    <property type="entry name" value="PDDEXK_1"/>
    <property type="match status" value="1"/>
</dbReference>
<dbReference type="PANTHER" id="PTHR30591:SF1">
    <property type="entry name" value="RECBCD ENZYME SUBUNIT RECC"/>
    <property type="match status" value="1"/>
</dbReference>
<dbReference type="EC" id="3.1.-.-" evidence="11"/>
<organism evidence="11 12">
    <name type="scientific">Ruminococcus bromii</name>
    <dbReference type="NCBI Taxonomy" id="40518"/>
    <lineage>
        <taxon>Bacteria</taxon>
        <taxon>Bacillati</taxon>
        <taxon>Bacillota</taxon>
        <taxon>Clostridia</taxon>
        <taxon>Eubacteriales</taxon>
        <taxon>Oscillospiraceae</taxon>
        <taxon>Ruminococcus</taxon>
    </lineage>
</organism>
<dbReference type="GO" id="GO:0004527">
    <property type="term" value="F:exonuclease activity"/>
    <property type="evidence" value="ECO:0007669"/>
    <property type="project" value="UniProtKB-KW"/>
</dbReference>
<dbReference type="AlphaFoldDB" id="A0A2N0UMI1"/>
<keyword evidence="4 11" id="KW-0378">Hydrolase</keyword>
<dbReference type="PROSITE" id="PS51217">
    <property type="entry name" value="UVRD_HELICASE_CTER"/>
    <property type="match status" value="1"/>
</dbReference>
<dbReference type="GO" id="GO:0006281">
    <property type="term" value="P:DNA repair"/>
    <property type="evidence" value="ECO:0007669"/>
    <property type="project" value="UniProtKB-KW"/>
</dbReference>
<comment type="caution">
    <text evidence="11">The sequence shown here is derived from an EMBL/GenBank/DDBJ whole genome shotgun (WGS) entry which is preliminary data.</text>
</comment>
<dbReference type="RefSeq" id="WP_101029242.1">
    <property type="nucleotide sequence ID" value="NZ_CABMMZ010000063.1"/>
</dbReference>
<evidence type="ECO:0000256" key="4">
    <source>
        <dbReference type="ARBA" id="ARBA00022801"/>
    </source>
</evidence>
<dbReference type="GO" id="GO:0004386">
    <property type="term" value="F:helicase activity"/>
    <property type="evidence" value="ECO:0007669"/>
    <property type="project" value="UniProtKB-KW"/>
</dbReference>
<dbReference type="SUPFAM" id="SSF52540">
    <property type="entry name" value="P-loop containing nucleoside triphosphate hydrolases"/>
    <property type="match status" value="2"/>
</dbReference>
<keyword evidence="6" id="KW-0269">Exonuclease</keyword>
<evidence type="ECO:0000256" key="9">
    <source>
        <dbReference type="ARBA" id="ARBA00023204"/>
    </source>
</evidence>
<dbReference type="Pfam" id="PF21445">
    <property type="entry name" value="ADDB_N"/>
    <property type="match status" value="1"/>
</dbReference>
<proteinExistence type="predicted"/>
<evidence type="ECO:0000256" key="7">
    <source>
        <dbReference type="ARBA" id="ARBA00022840"/>
    </source>
</evidence>
<keyword evidence="1" id="KW-0540">Nuclease</keyword>
<gene>
    <name evidence="11" type="primary">addB</name>
    <name evidence="11" type="ORF">RBATCC27255_01248</name>
</gene>
<evidence type="ECO:0000259" key="10">
    <source>
        <dbReference type="PROSITE" id="PS51217"/>
    </source>
</evidence>
<keyword evidence="5 11" id="KW-0347">Helicase</keyword>
<dbReference type="Proteomes" id="UP000233425">
    <property type="component" value="Unassembled WGS sequence"/>
</dbReference>
<evidence type="ECO:0000313" key="11">
    <source>
        <dbReference type="EMBL" id="PKD28196.1"/>
    </source>
</evidence>
<protein>
    <submittedName>
        <fullName evidence="11">ATP-dependent helicase/deoxyribonuclease subunit B</fullName>
        <ecNumber evidence="11">3.1.-.-</ecNumber>
    </submittedName>
</protein>
<evidence type="ECO:0000256" key="8">
    <source>
        <dbReference type="ARBA" id="ARBA00023125"/>
    </source>
</evidence>
<keyword evidence="12" id="KW-1185">Reference proteome</keyword>
<evidence type="ECO:0000256" key="3">
    <source>
        <dbReference type="ARBA" id="ARBA00022763"/>
    </source>
</evidence>
<keyword evidence="3" id="KW-0227">DNA damage</keyword>